<dbReference type="Proteomes" id="UP001642484">
    <property type="component" value="Unassembled WGS sequence"/>
</dbReference>
<comment type="caution">
    <text evidence="2">The sequence shown here is derived from an EMBL/GenBank/DDBJ whole genome shotgun (WGS) entry which is preliminary data.</text>
</comment>
<protein>
    <submittedName>
        <fullName evidence="2">Uncharacterized protein</fullName>
    </submittedName>
</protein>
<evidence type="ECO:0000256" key="1">
    <source>
        <dbReference type="SAM" id="MobiDB-lite"/>
    </source>
</evidence>
<feature type="compositionally biased region" description="Acidic residues" evidence="1">
    <location>
        <begin position="265"/>
        <end position="279"/>
    </location>
</feature>
<name>A0ABP0J109_9DINO</name>
<feature type="compositionally biased region" description="Acidic residues" evidence="1">
    <location>
        <begin position="146"/>
        <end position="160"/>
    </location>
</feature>
<evidence type="ECO:0000313" key="2">
    <source>
        <dbReference type="EMBL" id="CAK9008043.1"/>
    </source>
</evidence>
<feature type="compositionally biased region" description="Low complexity" evidence="1">
    <location>
        <begin position="115"/>
        <end position="131"/>
    </location>
</feature>
<reference evidence="2 3" key="1">
    <citation type="submission" date="2024-02" db="EMBL/GenBank/DDBJ databases">
        <authorList>
            <person name="Chen Y."/>
            <person name="Shah S."/>
            <person name="Dougan E. K."/>
            <person name="Thang M."/>
            <person name="Chan C."/>
        </authorList>
    </citation>
    <scope>NUCLEOTIDE SEQUENCE [LARGE SCALE GENOMIC DNA]</scope>
</reference>
<accession>A0ABP0J109</accession>
<dbReference type="EMBL" id="CAXAMN010004158">
    <property type="protein sequence ID" value="CAK9008043.1"/>
    <property type="molecule type" value="Genomic_DNA"/>
</dbReference>
<proteinExistence type="predicted"/>
<evidence type="ECO:0000313" key="3">
    <source>
        <dbReference type="Proteomes" id="UP001642484"/>
    </source>
</evidence>
<feature type="compositionally biased region" description="Acidic residues" evidence="1">
    <location>
        <begin position="90"/>
        <end position="108"/>
    </location>
</feature>
<feature type="compositionally biased region" description="Basic and acidic residues" evidence="1">
    <location>
        <begin position="290"/>
        <end position="306"/>
    </location>
</feature>
<feature type="region of interest" description="Disordered" evidence="1">
    <location>
        <begin position="78"/>
        <end position="318"/>
    </location>
</feature>
<sequence>MLACEDWLTADVLTNEALHCLVQEKQSTKKEQAALCSLNWRVLVADILVMERRQGWYHQQNSRLKDIIRSVSGLRSKRTSSSSLEVVGTELDDSQIEEQDEDGIEPCDEERPSEEPTTSTSGSVPTQTPSTMSPGHEPADGAEVAESQEEDGSDPADPEVVEITCPKEAEVEEEEEEEEAEEEEKAEVCPEPGAADYVEEEREEVEEANEEEEQVEDLEEDAGEELGEEGCAEGGQEEEELEEDPLMDEDGAPEEVVEQESQQEHEDEDMECEGEEVLDAEGSSGEVEDANMKRPEDQHVSGQKEDEGAEASDEEYVAKNKKKVVKGAFKDRKPLLNEIPEAPKEATAICEQVLSSLQLEDKDADENIVKAPVAETQQPKRARVKCKHAKPSELADLTEGWTLARLFAGWVAHEEIAESLKPKIGFLYRFLSQRSGGKHLRSTQAYPKDFAKKVAKLHIKVKGQVKDAPYGWKHGSLGEVERFINDRIKDGKKDDEIADLLEDWFACAGDWAHSRTFQRLTNRKKRRHRVKYAYKTKLQLMDMQEHLVHALVQDMNAPLDLIKQGRENLDSASTDHEVEGLLTQIRETINDYKEILKTVKKHVQLKMSPYARTSKIRSPTPNRFHTFGSCRRLPLE</sequence>
<feature type="compositionally biased region" description="Acidic residues" evidence="1">
    <location>
        <begin position="197"/>
        <end position="258"/>
    </location>
</feature>
<feature type="compositionally biased region" description="Acidic residues" evidence="1">
    <location>
        <begin position="170"/>
        <end position="185"/>
    </location>
</feature>
<keyword evidence="3" id="KW-1185">Reference proteome</keyword>
<organism evidence="2 3">
    <name type="scientific">Durusdinium trenchii</name>
    <dbReference type="NCBI Taxonomy" id="1381693"/>
    <lineage>
        <taxon>Eukaryota</taxon>
        <taxon>Sar</taxon>
        <taxon>Alveolata</taxon>
        <taxon>Dinophyceae</taxon>
        <taxon>Suessiales</taxon>
        <taxon>Symbiodiniaceae</taxon>
        <taxon>Durusdinium</taxon>
    </lineage>
</organism>
<gene>
    <name evidence="2" type="ORF">CCMP2556_LOCUS9099</name>
</gene>